<dbReference type="AlphaFoldDB" id="A0A1L9V2G3"/>
<reference evidence="14" key="1">
    <citation type="journal article" date="2017" name="Genome Biol.">
        <title>Comparative genomics reveals high biological diversity and specific adaptations in the industrially and medically important fungal genus Aspergillus.</title>
        <authorList>
            <person name="de Vries R.P."/>
            <person name="Riley R."/>
            <person name="Wiebenga A."/>
            <person name="Aguilar-Osorio G."/>
            <person name="Amillis S."/>
            <person name="Uchima C.A."/>
            <person name="Anderluh G."/>
            <person name="Asadollahi M."/>
            <person name="Askin M."/>
            <person name="Barry K."/>
            <person name="Battaglia E."/>
            <person name="Bayram O."/>
            <person name="Benocci T."/>
            <person name="Braus-Stromeyer S.A."/>
            <person name="Caldana C."/>
            <person name="Canovas D."/>
            <person name="Cerqueira G.C."/>
            <person name="Chen F."/>
            <person name="Chen W."/>
            <person name="Choi C."/>
            <person name="Clum A."/>
            <person name="Dos Santos R.A."/>
            <person name="Damasio A.R."/>
            <person name="Diallinas G."/>
            <person name="Emri T."/>
            <person name="Fekete E."/>
            <person name="Flipphi M."/>
            <person name="Freyberg S."/>
            <person name="Gallo A."/>
            <person name="Gournas C."/>
            <person name="Habgood R."/>
            <person name="Hainaut M."/>
            <person name="Harispe M.L."/>
            <person name="Henrissat B."/>
            <person name="Hilden K.S."/>
            <person name="Hope R."/>
            <person name="Hossain A."/>
            <person name="Karabika E."/>
            <person name="Karaffa L."/>
            <person name="Karanyi Z."/>
            <person name="Krasevec N."/>
            <person name="Kuo A."/>
            <person name="Kusch H."/>
            <person name="LaButti K."/>
            <person name="Lagendijk E.L."/>
            <person name="Lapidus A."/>
            <person name="Levasseur A."/>
            <person name="Lindquist E."/>
            <person name="Lipzen A."/>
            <person name="Logrieco A.F."/>
            <person name="MacCabe A."/>
            <person name="Maekelae M.R."/>
            <person name="Malavazi I."/>
            <person name="Melin P."/>
            <person name="Meyer V."/>
            <person name="Mielnichuk N."/>
            <person name="Miskei M."/>
            <person name="Molnar A.P."/>
            <person name="Mule G."/>
            <person name="Ngan C.Y."/>
            <person name="Orejas M."/>
            <person name="Orosz E."/>
            <person name="Ouedraogo J.P."/>
            <person name="Overkamp K.M."/>
            <person name="Park H.-S."/>
            <person name="Perrone G."/>
            <person name="Piumi F."/>
            <person name="Punt P.J."/>
            <person name="Ram A.F."/>
            <person name="Ramon A."/>
            <person name="Rauscher S."/>
            <person name="Record E."/>
            <person name="Riano-Pachon D.M."/>
            <person name="Robert V."/>
            <person name="Roehrig J."/>
            <person name="Ruller R."/>
            <person name="Salamov A."/>
            <person name="Salih N.S."/>
            <person name="Samson R.A."/>
            <person name="Sandor E."/>
            <person name="Sanguinetti M."/>
            <person name="Schuetze T."/>
            <person name="Sepcic K."/>
            <person name="Shelest E."/>
            <person name="Sherlock G."/>
            <person name="Sophianopoulou V."/>
            <person name="Squina F.M."/>
            <person name="Sun H."/>
            <person name="Susca A."/>
            <person name="Todd R.B."/>
            <person name="Tsang A."/>
            <person name="Unkles S.E."/>
            <person name="van de Wiele N."/>
            <person name="van Rossen-Uffink D."/>
            <person name="Oliveira J.V."/>
            <person name="Vesth T.C."/>
            <person name="Visser J."/>
            <person name="Yu J.-H."/>
            <person name="Zhou M."/>
            <person name="Andersen M.R."/>
            <person name="Archer D.B."/>
            <person name="Baker S.E."/>
            <person name="Benoit I."/>
            <person name="Brakhage A.A."/>
            <person name="Braus G.H."/>
            <person name="Fischer R."/>
            <person name="Frisvad J.C."/>
            <person name="Goldman G.H."/>
            <person name="Houbraken J."/>
            <person name="Oakley B."/>
            <person name="Pocsi I."/>
            <person name="Scazzocchio C."/>
            <person name="Seiboth B."/>
            <person name="vanKuyk P.A."/>
            <person name="Wortman J."/>
            <person name="Dyer P.S."/>
            <person name="Grigoriev I.V."/>
        </authorList>
    </citation>
    <scope>NUCLEOTIDE SEQUENCE [LARGE SCALE GENOMIC DNA]</scope>
    <source>
        <strain evidence="14">CBS 101740 / IMI 381727 / IBT 21946</strain>
    </source>
</reference>
<evidence type="ECO:0000256" key="7">
    <source>
        <dbReference type="ARBA" id="ARBA00022989"/>
    </source>
</evidence>
<evidence type="ECO:0000256" key="11">
    <source>
        <dbReference type="RuleBase" id="RU368082"/>
    </source>
</evidence>
<evidence type="ECO:0000256" key="10">
    <source>
        <dbReference type="ARBA" id="ARBA00023242"/>
    </source>
</evidence>
<feature type="chain" id="PRO_5012047171" description="Nuclear fusion protein KAR5" evidence="12">
    <location>
        <begin position="30"/>
        <end position="517"/>
    </location>
</feature>
<comment type="similarity">
    <text evidence="2 11">Belongs to the KAR5 family.</text>
</comment>
<accession>A0A1L9V2G3</accession>
<evidence type="ECO:0000313" key="14">
    <source>
        <dbReference type="Proteomes" id="UP000184499"/>
    </source>
</evidence>
<dbReference type="VEuPathDB" id="FungiDB:ASPBRDRAFT_71277"/>
<evidence type="ECO:0008006" key="15">
    <source>
        <dbReference type="Google" id="ProtNLM"/>
    </source>
</evidence>
<evidence type="ECO:0000256" key="12">
    <source>
        <dbReference type="SAM" id="SignalP"/>
    </source>
</evidence>
<evidence type="ECO:0000256" key="6">
    <source>
        <dbReference type="ARBA" id="ARBA00022824"/>
    </source>
</evidence>
<dbReference type="OMA" id="WPYIVCP"/>
<keyword evidence="8" id="KW-0472">Membrane</keyword>
<evidence type="ECO:0000256" key="3">
    <source>
        <dbReference type="ARBA" id="ARBA00022459"/>
    </source>
</evidence>
<evidence type="ECO:0000256" key="8">
    <source>
        <dbReference type="ARBA" id="ARBA00023136"/>
    </source>
</evidence>
<dbReference type="Proteomes" id="UP000184499">
    <property type="component" value="Unassembled WGS sequence"/>
</dbReference>
<evidence type="ECO:0000256" key="4">
    <source>
        <dbReference type="ARBA" id="ARBA00022692"/>
    </source>
</evidence>
<dbReference type="Pfam" id="PF04163">
    <property type="entry name" value="Tht1"/>
    <property type="match status" value="1"/>
</dbReference>
<comment type="subcellular location">
    <subcellularLocation>
        <location evidence="11">Endoplasmic reticulum membrane</location>
    </subcellularLocation>
    <subcellularLocation>
        <location evidence="11">Nucleus membrane</location>
    </subcellularLocation>
</comment>
<sequence length="517" mass="56968">MPGSSGIIMSLSTLLRCLILILDVCYATADASSIEVLPPEDRNSAMDIDLASLLTSKNHQHEILFSDALGILDSMQASPSCNRMAVSKLVTSCQSIGGRSEKPDPHIFTALEHIRSIYAARLAICELNEAGAAVPTSCHPINMRLQQKKGIFGLSSGFKTHFNAAETVTKGQLESCLRSLESRPQWWTSYSNSRQNAVVICQAARFENEREEIIELHRSIIEGTMKVDRGLQEALKMAATGTSRYKEFIEAVEDMRSKLVDSMEETELRFKTTFEKIIFEMGAYVGSIIEPVASAITGLHSSTASLDKTIANATEDVNNLRHILKLYHDEGTAWSQQQAVTRQQDALLMRELVSSLQSSLDTLLHGDMEKLFGTVENFDSALEWLAGRFVQILQQEQDISKRLCALESALTESQIIAEDLRSVQLGQTELQEHLLTNMRISQALVDKTTAAAANLQAMVDDTAKRYNEVPVFKGLLSSHLTPTVYSLLIGFVGAQSAKVATVLLVIAIYHSVTTNVL</sequence>
<dbReference type="GO" id="GO:0000742">
    <property type="term" value="P:karyogamy involved in conjugation with cellular fusion"/>
    <property type="evidence" value="ECO:0007669"/>
    <property type="project" value="UniProtKB-UniRule"/>
</dbReference>
<gene>
    <name evidence="13" type="ORF">ASPBRDRAFT_71277</name>
</gene>
<evidence type="ECO:0000256" key="9">
    <source>
        <dbReference type="ARBA" id="ARBA00023180"/>
    </source>
</evidence>
<dbReference type="PANTHER" id="PTHR28012:SF1">
    <property type="entry name" value="NUCLEAR FUSION PROTEIN KAR5"/>
    <property type="match status" value="1"/>
</dbReference>
<keyword evidence="14" id="KW-1185">Reference proteome</keyword>
<keyword evidence="9" id="KW-0325">Glycoprotein</keyword>
<keyword evidence="3 11" id="KW-0415">Karyogamy</keyword>
<keyword evidence="5 11" id="KW-0732">Signal</keyword>
<evidence type="ECO:0000256" key="2">
    <source>
        <dbReference type="ARBA" id="ARBA00010473"/>
    </source>
</evidence>
<dbReference type="InterPro" id="IPR007292">
    <property type="entry name" value="Nuclear_fusion_Kar5"/>
</dbReference>
<dbReference type="PANTHER" id="PTHR28012">
    <property type="entry name" value="NUCLEAR FUSION PROTEIN KAR5"/>
    <property type="match status" value="1"/>
</dbReference>
<keyword evidence="4" id="KW-0812">Transmembrane</keyword>
<proteinExistence type="inferred from homology"/>
<keyword evidence="6 11" id="KW-0256">Endoplasmic reticulum</keyword>
<keyword evidence="10 11" id="KW-0539">Nucleus</keyword>
<dbReference type="OrthoDB" id="5311848at2759"/>
<evidence type="ECO:0000256" key="1">
    <source>
        <dbReference type="ARBA" id="ARBA00003389"/>
    </source>
</evidence>
<organism evidence="13 14">
    <name type="scientific">Aspergillus brasiliensis (strain CBS 101740 / IMI 381727 / IBT 21946)</name>
    <dbReference type="NCBI Taxonomy" id="767769"/>
    <lineage>
        <taxon>Eukaryota</taxon>
        <taxon>Fungi</taxon>
        <taxon>Dikarya</taxon>
        <taxon>Ascomycota</taxon>
        <taxon>Pezizomycotina</taxon>
        <taxon>Eurotiomycetes</taxon>
        <taxon>Eurotiomycetidae</taxon>
        <taxon>Eurotiales</taxon>
        <taxon>Aspergillaceae</taxon>
        <taxon>Aspergillus</taxon>
        <taxon>Aspergillus subgen. Circumdati</taxon>
    </lineage>
</organism>
<protein>
    <recommendedName>
        <fullName evidence="15">Nuclear fusion protein KAR5</fullName>
    </recommendedName>
</protein>
<dbReference type="GO" id="GO:0031965">
    <property type="term" value="C:nuclear membrane"/>
    <property type="evidence" value="ECO:0007669"/>
    <property type="project" value="UniProtKB-SubCell"/>
</dbReference>
<evidence type="ECO:0000313" key="13">
    <source>
        <dbReference type="EMBL" id="OJJ78009.1"/>
    </source>
</evidence>
<comment type="function">
    <text evidence="1 11">Required for nuclear membrane fusion during karyogamy.</text>
</comment>
<feature type="signal peptide" evidence="12">
    <location>
        <begin position="1"/>
        <end position="29"/>
    </location>
</feature>
<dbReference type="GO" id="GO:0005789">
    <property type="term" value="C:endoplasmic reticulum membrane"/>
    <property type="evidence" value="ECO:0007669"/>
    <property type="project" value="UniProtKB-SubCell"/>
</dbReference>
<dbReference type="GeneID" id="93581609"/>
<keyword evidence="7" id="KW-1133">Transmembrane helix</keyword>
<name>A0A1L9V2G3_ASPBC</name>
<dbReference type="GO" id="GO:0048288">
    <property type="term" value="P:nuclear membrane fusion involved in karyogamy"/>
    <property type="evidence" value="ECO:0007669"/>
    <property type="project" value="UniProtKB-UniRule"/>
</dbReference>
<evidence type="ECO:0000256" key="5">
    <source>
        <dbReference type="ARBA" id="ARBA00022729"/>
    </source>
</evidence>
<dbReference type="RefSeq" id="XP_067485256.1">
    <property type="nucleotide sequence ID" value="XM_067629122.1"/>
</dbReference>
<dbReference type="EMBL" id="KV878679">
    <property type="protein sequence ID" value="OJJ78009.1"/>
    <property type="molecule type" value="Genomic_DNA"/>
</dbReference>